<keyword evidence="4" id="KW-0520">NAD</keyword>
<reference evidence="11" key="1">
    <citation type="submission" date="2019-03" db="EMBL/GenBank/DDBJ databases">
        <title>Single cell metagenomics reveals metabolic interactions within the superorganism composed of flagellate Streblomastix strix and complex community of Bacteroidetes bacteria on its surface.</title>
        <authorList>
            <person name="Treitli S.C."/>
            <person name="Kolisko M."/>
            <person name="Husnik F."/>
            <person name="Keeling P."/>
            <person name="Hampl V."/>
        </authorList>
    </citation>
    <scope>NUCLEOTIDE SEQUENCE</scope>
    <source>
        <strain evidence="11">STM</strain>
    </source>
</reference>
<evidence type="ECO:0000256" key="1">
    <source>
        <dbReference type="ARBA" id="ARBA00004202"/>
    </source>
</evidence>
<dbReference type="GO" id="GO:0051287">
    <property type="term" value="F:NAD binding"/>
    <property type="evidence" value="ECO:0007669"/>
    <property type="project" value="InterPro"/>
</dbReference>
<dbReference type="InterPro" id="IPR037232">
    <property type="entry name" value="NADH_quin_OxRdtase_su_C/D-like"/>
</dbReference>
<evidence type="ECO:0000313" key="11">
    <source>
        <dbReference type="EMBL" id="KAA6347130.1"/>
    </source>
</evidence>
<keyword evidence="5" id="KW-0472">Membrane</keyword>
<dbReference type="InterPro" id="IPR001268">
    <property type="entry name" value="NADH_UbQ_OxRdtase_30kDa_su"/>
</dbReference>
<feature type="domain" description="NADH-quinone oxidoreductase subunit D" evidence="10">
    <location>
        <begin position="471"/>
        <end position="545"/>
    </location>
</feature>
<dbReference type="Gene3D" id="1.10.645.10">
    <property type="entry name" value="Cytochrome-c3 Hydrogenase, chain B"/>
    <property type="match status" value="1"/>
</dbReference>
<comment type="similarity">
    <text evidence="2">In the C-terminal section; belongs to the complex I 49 kDa subunit family.</text>
</comment>
<evidence type="ECO:0000256" key="7">
    <source>
        <dbReference type="ARBA" id="ARBA00038617"/>
    </source>
</evidence>
<dbReference type="PANTHER" id="PTHR11993:SF10">
    <property type="entry name" value="NADH DEHYDROGENASE [UBIQUINONE] IRON-SULFUR PROTEIN 2, MITOCHONDRIAL"/>
    <property type="match status" value="1"/>
</dbReference>
<dbReference type="InterPro" id="IPR029014">
    <property type="entry name" value="NiFe-Hase_large"/>
</dbReference>
<evidence type="ECO:0000259" key="10">
    <source>
        <dbReference type="Pfam" id="PF00346"/>
    </source>
</evidence>
<comment type="caution">
    <text evidence="11">The sequence shown here is derived from an EMBL/GenBank/DDBJ whole genome shotgun (WGS) entry which is preliminary data.</text>
</comment>
<dbReference type="GO" id="GO:0005886">
    <property type="term" value="C:plasma membrane"/>
    <property type="evidence" value="ECO:0007669"/>
    <property type="project" value="UniProtKB-SubCell"/>
</dbReference>
<gene>
    <name evidence="11" type="ORF">EZS27_005423</name>
</gene>
<dbReference type="Pfam" id="PF00346">
    <property type="entry name" value="Complex1_49kDa"/>
    <property type="match status" value="2"/>
</dbReference>
<protein>
    <submittedName>
        <fullName evidence="11">NADH-quinone oxidoreductase subunit C/D</fullName>
    </submittedName>
</protein>
<feature type="domain" description="NADH:ubiquinone oxidoreductase 30kDa subunit" evidence="9">
    <location>
        <begin position="25"/>
        <end position="144"/>
    </location>
</feature>
<feature type="domain" description="NADH-quinone oxidoreductase subunit D" evidence="10">
    <location>
        <begin position="300"/>
        <end position="470"/>
    </location>
</feature>
<sequence>MKVIDELLAQLPFAGIEQKEKTYSVSVPKEKLRETAEWLKNNPKLSFDFLTDIIGMDYTDSLGVIYYLSSTTFPSYIITLKTQTDDRETPEIDSVHDLWLSADLYEREVHDFLGITFVNNPDMRRLFLRQDWKGYPLRKDYDANPELNPIPLDNEDLNDMEDMPVTEINLEGKRLEQHRKLFEEEDYVVNFGPQHPATHGVLHLRVSLDGEMIKKVDPNFGYIHRGIEKMCEAYTYPQIPHLTDRLDYLSGTISRHGFCLAVEKGLELDVSERAHYIRTIIDELTRIASHLLGWGCMAMDMGSITAFVYGMRDREKIMDIFEETCGGRLMANYSVIGGVMNDIHPNFQKKVKEFIPYMRKMLKEHHLLFTGNPIARGRMEGVGYLSKEQAISLGATGPTGRASGWSNDVRKIEPYAAYRQAEFKEVLRSDGLTFDRYIIRLDEIEESLHIIEQLIDNIPGGNYAAKTKAIIKLPEGEFHQRVEGARGEFDVYINSKGDKFPYRVKFRSPCMTLVNTLKYIAVGTKVADLIMLGGSLDYVVPCIDR</sequence>
<organism evidence="11">
    <name type="scientific">termite gut metagenome</name>
    <dbReference type="NCBI Taxonomy" id="433724"/>
    <lineage>
        <taxon>unclassified sequences</taxon>
        <taxon>metagenomes</taxon>
        <taxon>organismal metagenomes</taxon>
    </lineage>
</organism>
<evidence type="ECO:0000256" key="2">
    <source>
        <dbReference type="ARBA" id="ARBA00010019"/>
    </source>
</evidence>
<proteinExistence type="inferred from homology"/>
<dbReference type="PANTHER" id="PTHR11993">
    <property type="entry name" value="NADH-UBIQUINONE OXIDOREDUCTASE 49 KDA SUBUNIT"/>
    <property type="match status" value="1"/>
</dbReference>
<dbReference type="Pfam" id="PF00329">
    <property type="entry name" value="Complex1_30kDa"/>
    <property type="match status" value="1"/>
</dbReference>
<comment type="subcellular location">
    <subcellularLocation>
        <location evidence="1">Cell membrane</location>
        <topology evidence="1">Peripheral membrane protein</topology>
    </subcellularLocation>
</comment>
<dbReference type="InterPro" id="IPR022885">
    <property type="entry name" value="NDH1_su_D/H"/>
</dbReference>
<dbReference type="Gene3D" id="3.30.460.80">
    <property type="entry name" value="NADH:ubiquinone oxidoreductase, 30kDa subunit"/>
    <property type="match status" value="1"/>
</dbReference>
<accession>A0A5J4SPF3</accession>
<dbReference type="InterPro" id="IPR001135">
    <property type="entry name" value="NADH_Q_OxRdtase_suD"/>
</dbReference>
<name>A0A5J4SPF3_9ZZZZ</name>
<dbReference type="GO" id="GO:0048038">
    <property type="term" value="F:quinone binding"/>
    <property type="evidence" value="ECO:0007669"/>
    <property type="project" value="InterPro"/>
</dbReference>
<evidence type="ECO:0000256" key="5">
    <source>
        <dbReference type="ARBA" id="ARBA00023136"/>
    </source>
</evidence>
<dbReference type="GO" id="GO:0016651">
    <property type="term" value="F:oxidoreductase activity, acting on NAD(P)H"/>
    <property type="evidence" value="ECO:0007669"/>
    <property type="project" value="InterPro"/>
</dbReference>
<comment type="catalytic activity">
    <reaction evidence="8">
        <text>a quinone + NADH + 5 H(+)(in) = a quinol + NAD(+) + 4 H(+)(out)</text>
        <dbReference type="Rhea" id="RHEA:57888"/>
        <dbReference type="ChEBI" id="CHEBI:15378"/>
        <dbReference type="ChEBI" id="CHEBI:24646"/>
        <dbReference type="ChEBI" id="CHEBI:57540"/>
        <dbReference type="ChEBI" id="CHEBI:57945"/>
        <dbReference type="ChEBI" id="CHEBI:132124"/>
    </reaction>
</comment>
<dbReference type="GO" id="GO:0008137">
    <property type="term" value="F:NADH dehydrogenase (ubiquinone) activity"/>
    <property type="evidence" value="ECO:0007669"/>
    <property type="project" value="InterPro"/>
</dbReference>
<dbReference type="HAMAP" id="MF_01358">
    <property type="entry name" value="NDH1_NuoD"/>
    <property type="match status" value="1"/>
</dbReference>
<dbReference type="AlphaFoldDB" id="A0A5J4SPF3"/>
<evidence type="ECO:0000256" key="4">
    <source>
        <dbReference type="ARBA" id="ARBA00023027"/>
    </source>
</evidence>
<evidence type="ECO:0000256" key="3">
    <source>
        <dbReference type="ARBA" id="ARBA00022475"/>
    </source>
</evidence>
<dbReference type="NCBIfam" id="NF004739">
    <property type="entry name" value="PRK06075.1"/>
    <property type="match status" value="1"/>
</dbReference>
<evidence type="ECO:0000259" key="9">
    <source>
        <dbReference type="Pfam" id="PF00329"/>
    </source>
</evidence>
<evidence type="ECO:0000256" key="6">
    <source>
        <dbReference type="ARBA" id="ARBA00023268"/>
    </source>
</evidence>
<dbReference type="SUPFAM" id="SSF56762">
    <property type="entry name" value="HydB/Nqo4-like"/>
    <property type="match status" value="1"/>
</dbReference>
<keyword evidence="6" id="KW-0511">Multifunctional enzyme</keyword>
<dbReference type="SUPFAM" id="SSF143243">
    <property type="entry name" value="Nqo5-like"/>
    <property type="match status" value="1"/>
</dbReference>
<evidence type="ECO:0000256" key="8">
    <source>
        <dbReference type="ARBA" id="ARBA00047712"/>
    </source>
</evidence>
<dbReference type="EMBL" id="SNRY01000106">
    <property type="protein sequence ID" value="KAA6347130.1"/>
    <property type="molecule type" value="Genomic_DNA"/>
</dbReference>
<keyword evidence="3" id="KW-1003">Cell membrane</keyword>
<comment type="subunit">
    <text evidence="7">NDH-1 is composed of 13 different subunits. Subunits NuoB, CD, E, F, and G constitute the peripheral sector of the complex.</text>
</comment>